<evidence type="ECO:0008006" key="11">
    <source>
        <dbReference type="Google" id="ProtNLM"/>
    </source>
</evidence>
<dbReference type="GO" id="GO:0031145">
    <property type="term" value="P:anaphase-promoting complex-dependent catabolic process"/>
    <property type="evidence" value="ECO:0007669"/>
    <property type="project" value="TreeGrafter"/>
</dbReference>
<dbReference type="GO" id="GO:0060090">
    <property type="term" value="F:molecular adaptor activity"/>
    <property type="evidence" value="ECO:0007669"/>
    <property type="project" value="TreeGrafter"/>
</dbReference>
<feature type="domain" description="Anaphase-promoting complex subunit 1 middle" evidence="7">
    <location>
        <begin position="975"/>
        <end position="1219"/>
    </location>
</feature>
<feature type="region of interest" description="Disordered" evidence="6">
    <location>
        <begin position="33"/>
        <end position="56"/>
    </location>
</feature>
<keyword evidence="2" id="KW-0132">Cell division</keyword>
<dbReference type="Pfam" id="PF21282">
    <property type="entry name" value="APC1_3rd"/>
    <property type="match status" value="1"/>
</dbReference>
<keyword evidence="4" id="KW-0498">Mitosis</keyword>
<evidence type="ECO:0000256" key="1">
    <source>
        <dbReference type="ARBA" id="ARBA00010547"/>
    </source>
</evidence>
<feature type="region of interest" description="Disordered" evidence="6">
    <location>
        <begin position="1865"/>
        <end position="1886"/>
    </location>
</feature>
<dbReference type="PANTHER" id="PTHR12827:SF3">
    <property type="entry name" value="ANAPHASE-PROMOTING COMPLEX SUBUNIT 1"/>
    <property type="match status" value="1"/>
</dbReference>
<feature type="compositionally biased region" description="Low complexity" evidence="6">
    <location>
        <begin position="1616"/>
        <end position="1637"/>
    </location>
</feature>
<dbReference type="GO" id="GO:0070979">
    <property type="term" value="P:protein K11-linked ubiquitination"/>
    <property type="evidence" value="ECO:0007669"/>
    <property type="project" value="TreeGrafter"/>
</dbReference>
<feature type="region of interest" description="Disordered" evidence="6">
    <location>
        <begin position="1610"/>
        <end position="1637"/>
    </location>
</feature>
<dbReference type="GO" id="GO:0007091">
    <property type="term" value="P:metaphase/anaphase transition of mitotic cell cycle"/>
    <property type="evidence" value="ECO:0007669"/>
    <property type="project" value="TreeGrafter"/>
</dbReference>
<dbReference type="InterPro" id="IPR011989">
    <property type="entry name" value="ARM-like"/>
</dbReference>
<keyword evidence="3" id="KW-0677">Repeat</keyword>
<feature type="compositionally biased region" description="Polar residues" evidence="6">
    <location>
        <begin position="33"/>
        <end position="55"/>
    </location>
</feature>
<dbReference type="OrthoDB" id="26401at2759"/>
<protein>
    <recommendedName>
        <fullName evidence="11">Anaphase-promoting complex subunit 1</fullName>
    </recommendedName>
</protein>
<keyword evidence="5" id="KW-0131">Cell cycle</keyword>
<comment type="caution">
    <text evidence="9">The sequence shown here is derived from an EMBL/GenBank/DDBJ whole genome shotgun (WGS) entry which is preliminary data.</text>
</comment>
<accession>A0A813QF51</accession>
<feature type="compositionally biased region" description="Low complexity" evidence="6">
    <location>
        <begin position="1866"/>
        <end position="1885"/>
    </location>
</feature>
<organism evidence="9 10">
    <name type="scientific">Brachionus calyciflorus</name>
    <dbReference type="NCBI Taxonomy" id="104777"/>
    <lineage>
        <taxon>Eukaryota</taxon>
        <taxon>Metazoa</taxon>
        <taxon>Spiralia</taxon>
        <taxon>Gnathifera</taxon>
        <taxon>Rotifera</taxon>
        <taxon>Eurotatoria</taxon>
        <taxon>Monogononta</taxon>
        <taxon>Pseudotrocha</taxon>
        <taxon>Ploima</taxon>
        <taxon>Brachionidae</taxon>
        <taxon>Brachionus</taxon>
    </lineage>
</organism>
<dbReference type="Gene3D" id="1.25.10.10">
    <property type="entry name" value="Leucine-rich Repeat Variant"/>
    <property type="match status" value="2"/>
</dbReference>
<name>A0A813QF51_9BILA</name>
<dbReference type="EMBL" id="CAJNOC010000479">
    <property type="protein sequence ID" value="CAF0766515.1"/>
    <property type="molecule type" value="Genomic_DNA"/>
</dbReference>
<feature type="region of interest" description="Disordered" evidence="6">
    <location>
        <begin position="937"/>
        <end position="960"/>
    </location>
</feature>
<dbReference type="InterPro" id="IPR024990">
    <property type="entry name" value="Apc1"/>
</dbReference>
<dbReference type="Pfam" id="PF20518">
    <property type="entry name" value="Apc1_MidN"/>
    <property type="match status" value="1"/>
</dbReference>
<evidence type="ECO:0000256" key="3">
    <source>
        <dbReference type="ARBA" id="ARBA00022737"/>
    </source>
</evidence>
<feature type="compositionally biased region" description="Acidic residues" evidence="6">
    <location>
        <begin position="1780"/>
        <end position="1790"/>
    </location>
</feature>
<dbReference type="GO" id="GO:0051301">
    <property type="term" value="P:cell division"/>
    <property type="evidence" value="ECO:0007669"/>
    <property type="project" value="UniProtKB-KW"/>
</dbReference>
<evidence type="ECO:0000256" key="5">
    <source>
        <dbReference type="ARBA" id="ARBA00023306"/>
    </source>
</evidence>
<dbReference type="InterPro" id="IPR046794">
    <property type="entry name" value="Apc1_MidN"/>
</dbReference>
<evidence type="ECO:0000256" key="4">
    <source>
        <dbReference type="ARBA" id="ARBA00022776"/>
    </source>
</evidence>
<evidence type="ECO:0000256" key="2">
    <source>
        <dbReference type="ARBA" id="ARBA00022618"/>
    </source>
</evidence>
<sequence>MIVISHPWEFVPKGSSSHSLNTNMQTTSNQAIATKSDATQSTQNQKSDISESKMSQPPHFYLHKSHLHRFYSNQNLNQPPRDSNPEDNNSSISEISFAYLHKSPIISNINFDMPSNEKWHLKQINEFCEAEIYIRDNRVVLSYGVDNDAKCIKRTFNLDSPVLDSNWYNFKTESDEYYLLKDCLCIFESQKIHVYAQNGLDYHVPLPFKLKKCWKLRDGILLERQIDSNSANPYFRSNQSSQIFFTLNNPLNDLKPILCKNSNDSSSNKGVYLRENSKQLIVDVIESLNIVLVFNLLNNVHYIYRITENILDDTEAVNNLLNGTIVQQADNLDTTNTIPQFQNQNLNVSSLITPLPRPESATSCLSLSVNQSKKRLSVSPIISTYSFYNKLNVNSPLVTSSTTVTTTTSSTITTTVQQASNSTTTTTTTSNLVSAHQHYFQRNFSPMAALSRSPSCSSSPAINSVRRNSVYQSAHRGSICPSSNTLQVNQPASTNFMTPLLEVNNQPYNLSQFRTPLNQPHTPLNYKRAYTPQLNNSSLLLNQTELNFQNEPLYEQSQPDYCLELIWTEPVMVAGDSSFNEKASKFFQCQDLYNQKYVCYLMPAKCQLRCLKIMNDPESDQITPSNQLNYIPARDAIFIERRNLMVIIDTQGGLYVYSGLTKLCKLQLHNIQWSNPFSIYKKTEIFQSPIITPIKSKLFHQKPCLVTTNVSTGEILQTSMDESGHQHQVFKTPKQCASLSSKLCSSVGKALHQQPEYKALLDPTGSHFNLKLSDNRILRIDLAEPSNCKLVNQCLEAFKYTLNKELYFEIIQQWFIHRYNIGESIKNQLSLFLYLILTLCGCFDMSKIEQEVPFLGLNKQRQRNDSETIDETDEGVDDSKRAKCNLDEACDDDWEFMLNDPLFQKFIKSEKNLNEFSLPKISEEPMEKMIQNKPISESLKTPGSHFSRQKRSISSTLSGNYSSSSTTTPGFGGGILYPYIKNVLFTLHLIYEETKLYRSLNHYCEDLVQILYLLANEMGLSNYMSYYEMDQPSLLRFRFKKNQNLPSTPNLLNKNSINYLIQQEPPSLNRFLASLLKEKQVKQAFPVIQGVTERIVNTIKIYVIISLCTQKDSQLDYEEILNQSFFRINFSGFQSNSNEESHPYPDYTLKFKFMPGEKFLYENIFSKCLEIGLCTLNEIYDYPLFVLFPILESIKWSRVNPCFSWPPFAFDLIGRNDLAILKSNSDAFTLELSKIIDVDSEDTVLVDQIKSNTANLVKNCVKLNQPESNLCLIVNQSIKKDDEDGMEHVVNLETLKCRFNTDLRVKELRTCLQTTRAIQIKLNQGPDVSDHDFLEEEEKFLACICVRTMSLPVGRGIFTLHTINPIPTEPVVIPELNLKGKSLTKKTTIDLSRVEVPTNMTYWPLFHNGVAAGLTINAQAKDLSNSWIKSHLAKNFELTNEQAGFLYGLGLTGHLSNFSMLNIYDALTRRHDLTNIAILLGLAASKIGSMDLSVTRLISMHIKSLMPPVEIELETPYNIQIAALLSLGLVYVKTANKHMSYVLLKEIGRLPGNETDKDLNSLDREAYSLTAGLALGLILLEKGKKSLTIMDSTFTDELYHYMVGGHRDKENSSGYSNNIPTTSNNPTQSNSETNFTTSNNFKSSNSSYIREGESINTNVTCPGATIALGLIYFNSCDKLISEWFAPPDSAFLLDSIRPDFLLLRTLSRNLIMWKHILPTQDWLMSQLSNLLKNQIRFDKTLSEKFSHLIKFEVNNKESQNKKISSVKKVIFKLEKNTETEEDLSEEDSDSSEFISDLNDNTDEDDNIVIDTKKNKKKKKHLLGDLIQFDDVENEDFFNEDVEIFETKQKKRINKKIDDDDFEDLGSNFDTNSSDSNSSGQSSSNMIDDETRSEAFRHIIAGACMSIGLRFAGTFNNDAYQTLLFWANYFAELNDGKLSTENCLCVIVLSLSIVMAGSGDLEVMRICRYLRSRVGPNYTHVTYGNQMAINMALSLLFMGGGRYTLKTDSLSVALMLCAFYPAFPVDSNDNRFHLQAFRHLYVLASEPRLLLSKDVDTGEFCYVPIEITLKANEHHDQFNYKQMAPCILPELSKIEKLKILGPRYYPISFKQRLHFNEMKNILLSELLVKQKNGYFSYSDDPKDEKAFNIRNFLNKIIVPHKITPDLLEQITNEEHINQFANILNKTHDKQLLNSKTNRLLKLIYESVVQETFDFVGIILVLDKEAQNPTSQFIQEIKLIEKFYQAIGWNEKRLINKEFLYSTINSIESKLRNKIKNRHDLISCYLNNKNNDDLSSLIHFIVLNDINKSEIEYFSKCESFADLLVAKNSCVSIEKLLRLYQIFKSN</sequence>
<gene>
    <name evidence="9" type="ORF">OXX778_LOCUS4721</name>
</gene>
<evidence type="ECO:0000256" key="6">
    <source>
        <dbReference type="SAM" id="MobiDB-lite"/>
    </source>
</evidence>
<dbReference type="GO" id="GO:0005680">
    <property type="term" value="C:anaphase-promoting complex"/>
    <property type="evidence" value="ECO:0007669"/>
    <property type="project" value="InterPro"/>
</dbReference>
<evidence type="ECO:0000259" key="7">
    <source>
        <dbReference type="Pfam" id="PF20518"/>
    </source>
</evidence>
<comment type="similarity">
    <text evidence="1">Belongs to the APC1 family.</text>
</comment>
<evidence type="ECO:0000259" key="8">
    <source>
        <dbReference type="Pfam" id="PF21282"/>
    </source>
</evidence>
<dbReference type="Proteomes" id="UP000663879">
    <property type="component" value="Unassembled WGS sequence"/>
</dbReference>
<dbReference type="PANTHER" id="PTHR12827">
    <property type="entry name" value="MEIOTIC CHECKPOINT REGULATOR TSG24 FAMILY MEMBER"/>
    <property type="match status" value="1"/>
</dbReference>
<reference evidence="9" key="1">
    <citation type="submission" date="2021-02" db="EMBL/GenBank/DDBJ databases">
        <authorList>
            <person name="Nowell W R."/>
        </authorList>
    </citation>
    <scope>NUCLEOTIDE SEQUENCE</scope>
    <source>
        <strain evidence="9">Ploen Becks lab</strain>
    </source>
</reference>
<evidence type="ECO:0000313" key="9">
    <source>
        <dbReference type="EMBL" id="CAF0766515.1"/>
    </source>
</evidence>
<feature type="domain" description="Anaphase-promoting complex subunit 1 beta-sandwich" evidence="8">
    <location>
        <begin position="2047"/>
        <end position="2124"/>
    </location>
</feature>
<keyword evidence="10" id="KW-1185">Reference proteome</keyword>
<proteinExistence type="inferred from homology"/>
<feature type="compositionally biased region" description="Polar residues" evidence="6">
    <location>
        <begin position="937"/>
        <end position="946"/>
    </location>
</feature>
<dbReference type="InterPro" id="IPR048971">
    <property type="entry name" value="Apc1_3rd"/>
</dbReference>
<feature type="region of interest" description="Disordered" evidence="6">
    <location>
        <begin position="1780"/>
        <end position="1799"/>
    </location>
</feature>
<evidence type="ECO:0000313" key="10">
    <source>
        <dbReference type="Proteomes" id="UP000663879"/>
    </source>
</evidence>